<accession>A0ABT1XKK8</accession>
<protein>
    <submittedName>
        <fullName evidence="3">Uncharacterized protein</fullName>
    </submittedName>
</protein>
<organism evidence="3 4">
    <name type="scientific">Limnobacter parvus</name>
    <dbReference type="NCBI Taxonomy" id="2939690"/>
    <lineage>
        <taxon>Bacteria</taxon>
        <taxon>Pseudomonadati</taxon>
        <taxon>Pseudomonadota</taxon>
        <taxon>Betaproteobacteria</taxon>
        <taxon>Burkholderiales</taxon>
        <taxon>Burkholderiaceae</taxon>
        <taxon>Limnobacter</taxon>
    </lineage>
</organism>
<feature type="coiled-coil region" evidence="1">
    <location>
        <begin position="91"/>
        <end position="118"/>
    </location>
</feature>
<reference evidence="3" key="1">
    <citation type="submission" date="2022-07" db="EMBL/GenBank/DDBJ databases">
        <authorList>
            <person name="Xamxidin M."/>
        </authorList>
    </citation>
    <scope>NUCLEOTIDE SEQUENCE</scope>
    <source>
        <strain evidence="3">YS8-69</strain>
    </source>
</reference>
<dbReference type="Proteomes" id="UP001165267">
    <property type="component" value="Unassembled WGS sequence"/>
</dbReference>
<comment type="caution">
    <text evidence="3">The sequence shown here is derived from an EMBL/GenBank/DDBJ whole genome shotgun (WGS) entry which is preliminary data.</text>
</comment>
<evidence type="ECO:0000313" key="3">
    <source>
        <dbReference type="EMBL" id="MCR2747838.1"/>
    </source>
</evidence>
<dbReference type="RefSeq" id="WP_257513050.1">
    <property type="nucleotide sequence ID" value="NZ_JANKHG010000027.1"/>
</dbReference>
<feature type="chain" id="PRO_5047529558" evidence="2">
    <location>
        <begin position="24"/>
        <end position="136"/>
    </location>
</feature>
<keyword evidence="2" id="KW-0732">Signal</keyword>
<feature type="signal peptide" evidence="2">
    <location>
        <begin position="1"/>
        <end position="23"/>
    </location>
</feature>
<evidence type="ECO:0000313" key="4">
    <source>
        <dbReference type="Proteomes" id="UP001165267"/>
    </source>
</evidence>
<keyword evidence="1" id="KW-0175">Coiled coil</keyword>
<evidence type="ECO:0000256" key="2">
    <source>
        <dbReference type="SAM" id="SignalP"/>
    </source>
</evidence>
<gene>
    <name evidence="3" type="ORF">NSP04_14400</name>
</gene>
<proteinExistence type="predicted"/>
<dbReference type="EMBL" id="JANKHG010000027">
    <property type="protein sequence ID" value="MCR2747838.1"/>
    <property type="molecule type" value="Genomic_DNA"/>
</dbReference>
<evidence type="ECO:0000256" key="1">
    <source>
        <dbReference type="SAM" id="Coils"/>
    </source>
</evidence>
<keyword evidence="4" id="KW-1185">Reference proteome</keyword>
<name>A0ABT1XKK8_9BURK</name>
<sequence>MNSLNFFLAISLSSLLFGNLAQAQAPNPAPVQNSESRTCLQLEQEGQTRFKKLETRAEELRGSEKLLADRRLALQNEKRKLSDGKTDAAAKAKHNEAVNTFNQQADRLNTDKAQFETDSAAFTTWMTSTLQPACKG</sequence>